<keyword evidence="2" id="KW-0812">Transmembrane</keyword>
<feature type="transmembrane region" description="Helical" evidence="2">
    <location>
        <begin position="12"/>
        <end position="33"/>
    </location>
</feature>
<protein>
    <submittedName>
        <fullName evidence="3">Uncharacterized protein</fullName>
    </submittedName>
</protein>
<keyword evidence="4" id="KW-1185">Reference proteome</keyword>
<dbReference type="Proteomes" id="UP001590951">
    <property type="component" value="Unassembled WGS sequence"/>
</dbReference>
<reference evidence="3 4" key="1">
    <citation type="submission" date="2024-09" db="EMBL/GenBank/DDBJ databases">
        <title>Rethinking Asexuality: The Enigmatic Case of Functional Sexual Genes in Lepraria (Stereocaulaceae).</title>
        <authorList>
            <person name="Doellman M."/>
            <person name="Sun Y."/>
            <person name="Barcenas-Pena A."/>
            <person name="Lumbsch H.T."/>
            <person name="Grewe F."/>
        </authorList>
    </citation>
    <scope>NUCLEOTIDE SEQUENCE [LARGE SCALE GENOMIC DNA]</scope>
    <source>
        <strain evidence="3 4">Grewe 0041</strain>
    </source>
</reference>
<dbReference type="PANTHER" id="PTHR40020:SF1">
    <property type="entry name" value="CYTOCHROME C OXIDASE ASSEMBLY FACTOR 2"/>
    <property type="match status" value="1"/>
</dbReference>
<evidence type="ECO:0000313" key="3">
    <source>
        <dbReference type="EMBL" id="KAL2054990.1"/>
    </source>
</evidence>
<comment type="caution">
    <text evidence="3">The sequence shown here is derived from an EMBL/GenBank/DDBJ whole genome shotgun (WGS) entry which is preliminary data.</text>
</comment>
<evidence type="ECO:0000313" key="4">
    <source>
        <dbReference type="Proteomes" id="UP001590951"/>
    </source>
</evidence>
<feature type="region of interest" description="Disordered" evidence="1">
    <location>
        <begin position="117"/>
        <end position="139"/>
    </location>
</feature>
<keyword evidence="2" id="KW-0472">Membrane</keyword>
<organism evidence="3 4">
    <name type="scientific">Lepraria finkii</name>
    <dbReference type="NCBI Taxonomy" id="1340010"/>
    <lineage>
        <taxon>Eukaryota</taxon>
        <taxon>Fungi</taxon>
        <taxon>Dikarya</taxon>
        <taxon>Ascomycota</taxon>
        <taxon>Pezizomycotina</taxon>
        <taxon>Lecanoromycetes</taxon>
        <taxon>OSLEUM clade</taxon>
        <taxon>Lecanoromycetidae</taxon>
        <taxon>Lecanorales</taxon>
        <taxon>Lecanorineae</taxon>
        <taxon>Stereocaulaceae</taxon>
        <taxon>Lepraria</taxon>
    </lineage>
</organism>
<accession>A0ABR4BBF2</accession>
<feature type="region of interest" description="Disordered" evidence="1">
    <location>
        <begin position="52"/>
        <end position="83"/>
    </location>
</feature>
<keyword evidence="2" id="KW-1133">Transmembrane helix</keyword>
<name>A0ABR4BBF2_9LECA</name>
<sequence>MTPHLHPRSRLTTSLFGTTLLVSFLVVGMPHILPCPAPRVKFADGDFEITEDGKRRRRRRPADALNPLDSSGEGEIASSLEFSEEEKITMRKKSHECPVPKPRGFFGEVFGFRKEETMEKLPRPRIETTKVPRSRSKDS</sequence>
<evidence type="ECO:0000256" key="1">
    <source>
        <dbReference type="SAM" id="MobiDB-lite"/>
    </source>
</evidence>
<gene>
    <name evidence="3" type="ORF">ABVK25_004812</name>
</gene>
<proteinExistence type="predicted"/>
<dbReference type="PANTHER" id="PTHR40020">
    <property type="entry name" value="CYTOCHROME C OXIDASE ASSEMBLY FACTOR 2"/>
    <property type="match status" value="1"/>
</dbReference>
<dbReference type="EMBL" id="JBHFEH010000013">
    <property type="protein sequence ID" value="KAL2054990.1"/>
    <property type="molecule type" value="Genomic_DNA"/>
</dbReference>
<evidence type="ECO:0000256" key="2">
    <source>
        <dbReference type="SAM" id="Phobius"/>
    </source>
</evidence>